<proteinExistence type="predicted"/>
<organism evidence="1 2">
    <name type="scientific">Methylorubrum extorquens DSM 13060</name>
    <dbReference type="NCBI Taxonomy" id="882800"/>
    <lineage>
        <taxon>Bacteria</taxon>
        <taxon>Pseudomonadati</taxon>
        <taxon>Pseudomonadota</taxon>
        <taxon>Alphaproteobacteria</taxon>
        <taxon>Hyphomicrobiales</taxon>
        <taxon>Methylobacteriaceae</taxon>
        <taxon>Methylorubrum</taxon>
    </lineage>
</organism>
<sequence length="56" mass="6467">MRLILCFLSLAQIRLSAFDRERSRMLARQADEALMRACSRMALAESLARRARLNGR</sequence>
<protein>
    <submittedName>
        <fullName evidence="1">Uncharacterized protein</fullName>
    </submittedName>
</protein>
<gene>
    <name evidence="1" type="ORF">MetexDRAFT_1672</name>
</gene>
<name>H1KGB0_METEX</name>
<dbReference type="AlphaFoldDB" id="H1KGB0"/>
<evidence type="ECO:0000313" key="1">
    <source>
        <dbReference type="EMBL" id="EHP93451.1"/>
    </source>
</evidence>
<comment type="caution">
    <text evidence="1">The sequence shown here is derived from an EMBL/GenBank/DDBJ whole genome shotgun (WGS) entry which is preliminary data.</text>
</comment>
<reference evidence="1 2" key="1">
    <citation type="submission" date="2011-09" db="EMBL/GenBank/DDBJ databases">
        <title>The draft genome of Methylobacterium extorquens DSM 13060.</title>
        <authorList>
            <consortium name="US DOE Joint Genome Institute (JGI-PGF)"/>
            <person name="Lucas S."/>
            <person name="Han J."/>
            <person name="Lapidus A."/>
            <person name="Cheng J.-F."/>
            <person name="Goodwin L."/>
            <person name="Pitluck S."/>
            <person name="Peters L."/>
            <person name="Land M.L."/>
            <person name="Hauser L."/>
            <person name="Koskimaki J."/>
            <person name="Halonen O."/>
            <person name="Pirttila A."/>
            <person name="Frank C."/>
            <person name="Woyke T.J."/>
        </authorList>
    </citation>
    <scope>NUCLEOTIDE SEQUENCE [LARGE SCALE GENOMIC DNA]</scope>
    <source>
        <strain evidence="1 2">DSM 13060</strain>
    </source>
</reference>
<evidence type="ECO:0000313" key="2">
    <source>
        <dbReference type="Proteomes" id="UP000004382"/>
    </source>
</evidence>
<dbReference type="PATRIC" id="fig|882800.3.peg.1641"/>
<accession>H1KGB0</accession>
<dbReference type="RefSeq" id="WP_003598745.1">
    <property type="nucleotide sequence ID" value="NZ_AGJK01000031.1"/>
</dbReference>
<dbReference type="EMBL" id="AGJK01000031">
    <property type="protein sequence ID" value="EHP93451.1"/>
    <property type="molecule type" value="Genomic_DNA"/>
</dbReference>
<dbReference type="Proteomes" id="UP000004382">
    <property type="component" value="Unassembled WGS sequence"/>
</dbReference>